<feature type="region of interest" description="Disordered" evidence="3">
    <location>
        <begin position="897"/>
        <end position="917"/>
    </location>
</feature>
<keyword evidence="6" id="KW-1185">Reference proteome</keyword>
<dbReference type="GO" id="GO:0005634">
    <property type="term" value="C:nucleus"/>
    <property type="evidence" value="ECO:0007669"/>
    <property type="project" value="TreeGrafter"/>
</dbReference>
<dbReference type="AlphaFoldDB" id="A0A8S4FRT2"/>
<protein>
    <recommendedName>
        <fullName evidence="2">Protein LTV1 homolog</fullName>
    </recommendedName>
</protein>
<dbReference type="CDD" id="cd01650">
    <property type="entry name" value="RT_nLTR_like"/>
    <property type="match status" value="1"/>
</dbReference>
<accession>A0A8S4FRT2</accession>
<dbReference type="GO" id="GO:0042274">
    <property type="term" value="P:ribosomal small subunit biogenesis"/>
    <property type="evidence" value="ECO:0007669"/>
    <property type="project" value="InterPro"/>
</dbReference>
<evidence type="ECO:0000256" key="2">
    <source>
        <dbReference type="ARBA" id="ARBA00021561"/>
    </source>
</evidence>
<dbReference type="InterPro" id="IPR000477">
    <property type="entry name" value="RT_dom"/>
</dbReference>
<dbReference type="Pfam" id="PF00078">
    <property type="entry name" value="RVT_1"/>
    <property type="match status" value="1"/>
</dbReference>
<dbReference type="PANTHER" id="PTHR21531:SF0">
    <property type="entry name" value="PROTEIN LTV1 HOMOLOG"/>
    <property type="match status" value="1"/>
</dbReference>
<feature type="region of interest" description="Disordered" evidence="3">
    <location>
        <begin position="42"/>
        <end position="67"/>
    </location>
</feature>
<dbReference type="PROSITE" id="PS50878">
    <property type="entry name" value="RT_POL"/>
    <property type="match status" value="1"/>
</dbReference>
<evidence type="ECO:0000313" key="5">
    <source>
        <dbReference type="EMBL" id="CAG9131137.1"/>
    </source>
</evidence>
<dbReference type="InterPro" id="IPR043502">
    <property type="entry name" value="DNA/RNA_pol_sf"/>
</dbReference>
<feature type="compositionally biased region" description="Basic and acidic residues" evidence="3">
    <location>
        <begin position="904"/>
        <end position="917"/>
    </location>
</feature>
<feature type="region of interest" description="Disordered" evidence="3">
    <location>
        <begin position="91"/>
        <end position="113"/>
    </location>
</feature>
<feature type="compositionally biased region" description="Acidic residues" evidence="3">
    <location>
        <begin position="213"/>
        <end position="227"/>
    </location>
</feature>
<reference evidence="5" key="1">
    <citation type="submission" date="2020-11" db="EMBL/GenBank/DDBJ databases">
        <authorList>
            <person name="Whiteford S."/>
        </authorList>
    </citation>
    <scope>NUCLEOTIDE SEQUENCE</scope>
</reference>
<dbReference type="SUPFAM" id="SSF56672">
    <property type="entry name" value="DNA/RNA polymerases"/>
    <property type="match status" value="1"/>
</dbReference>
<dbReference type="GO" id="GO:0000056">
    <property type="term" value="P:ribosomal small subunit export from nucleus"/>
    <property type="evidence" value="ECO:0007669"/>
    <property type="project" value="TreeGrafter"/>
</dbReference>
<dbReference type="GO" id="GO:0071897">
    <property type="term" value="P:DNA biosynthetic process"/>
    <property type="evidence" value="ECO:0007669"/>
    <property type="project" value="UniProtKB-ARBA"/>
</dbReference>
<feature type="compositionally biased region" description="Basic and acidic residues" evidence="3">
    <location>
        <begin position="49"/>
        <end position="66"/>
    </location>
</feature>
<dbReference type="Pfam" id="PF04180">
    <property type="entry name" value="LTV"/>
    <property type="match status" value="1"/>
</dbReference>
<feature type="domain" description="Reverse transcriptase" evidence="4">
    <location>
        <begin position="376"/>
        <end position="638"/>
    </location>
</feature>
<evidence type="ECO:0000313" key="6">
    <source>
        <dbReference type="Proteomes" id="UP000653454"/>
    </source>
</evidence>
<name>A0A8S4FRT2_PLUXY</name>
<comment type="caution">
    <text evidence="5">The sequence shown here is derived from an EMBL/GenBank/DDBJ whole genome shotgun (WGS) entry which is preliminary data.</text>
</comment>
<dbReference type="EMBL" id="CAJHNJ030000044">
    <property type="protein sequence ID" value="CAG9131137.1"/>
    <property type="molecule type" value="Genomic_DNA"/>
</dbReference>
<proteinExistence type="inferred from homology"/>
<evidence type="ECO:0000256" key="3">
    <source>
        <dbReference type="SAM" id="MobiDB-lite"/>
    </source>
</evidence>
<evidence type="ECO:0000259" key="4">
    <source>
        <dbReference type="PROSITE" id="PS50878"/>
    </source>
</evidence>
<gene>
    <name evidence="5" type="ORF">PLXY2_LOCUS10181</name>
</gene>
<dbReference type="Proteomes" id="UP000653454">
    <property type="component" value="Unassembled WGS sequence"/>
</dbReference>
<organism evidence="5 6">
    <name type="scientific">Plutella xylostella</name>
    <name type="common">Diamondback moth</name>
    <name type="synonym">Plutella maculipennis</name>
    <dbReference type="NCBI Taxonomy" id="51655"/>
    <lineage>
        <taxon>Eukaryota</taxon>
        <taxon>Metazoa</taxon>
        <taxon>Ecdysozoa</taxon>
        <taxon>Arthropoda</taxon>
        <taxon>Hexapoda</taxon>
        <taxon>Insecta</taxon>
        <taxon>Pterygota</taxon>
        <taxon>Neoptera</taxon>
        <taxon>Endopterygota</taxon>
        <taxon>Lepidoptera</taxon>
        <taxon>Glossata</taxon>
        <taxon>Ditrysia</taxon>
        <taxon>Yponomeutoidea</taxon>
        <taxon>Plutellidae</taxon>
        <taxon>Plutella</taxon>
    </lineage>
</organism>
<sequence length="961" mass="108793">MPKTKKKFIDKKKSVTFNLVHRSQRDPLIADESAPQRVLVPVNAVVPPSKDKQPDLTPEQRREEQQKYGIYFDDDYNYLQHLKDSREVTLLYTPKPTHRRNQEKPSEPGTSEDLDKVISETLQLPSSVFASEVEEDVGLLNKGAPQGLRLDLDPDVVAALDDDFDFDDPENQIEDNFIELATGGGLDGSTGSGHIFETARRVIPVLVHFDDDFDEEDEDGTDSESDDDHSNQAFGSDMDSDDSGDSQDRSRLPKMPSWTDKDDTKSRFSQYSMSSSVMRRNQGLSLLDDRFEKMFAEYDDTELGALDCEEIEGYLPDSDGMLLEAAEEFEQSRRSYQLDKAKEIARIQRLAEIAEESSGSDDLVTQRVDEQKRWDCESILSTYSNLYNHPKLIEEPKKPKIKINPKTGIPEDTLGKETKLTMKSLAKFNAMQLDGASSDDDAQTHAESVLSTLSVLSLSQTLKLTQHIEDGFELGKVTGAVFVDLSAAYDTVNLRRLLWKMETMTGDHRFVMVLRELLHNRRFQVNLLTERSRWRAQKNGLPQGSVLAPLLFNIYTNDQPSSPNTSRFLYADDLALTSQHTSFEEVEADLTVALNNLSAYYKENSLKPNPSKTESCAFHLRNNQAGRKLDITWQGVPIAHNSLPKYLGITLDRSLTYRKNCENVKKKVHSRNNILQRLTTTKWGASPQVLRTSGLALAFSVGEYACPVWGRSAHAKLVDTALNETCRIITGCLKPTPVQMLYPLAGIAPPDVRRTVASSAERAKMDDTRHPMHGFIPAPQRLPSRRSFMKCVDPLNTSQAQARCALWRQKVSLPTPFVQPSENLPPGHKLPWETWKSLNRLRTQVGRSKDNMARWGFTDAQNLNCLCEAPQTMVHLTSCPACPYTCTREELMTATSGAVSVAQPKDETPEEKKERKRLLKEYRKERRIEKRANKDAFKEEKKRQEKIMLNNRANVQGNRIL</sequence>
<dbReference type="InterPro" id="IPR007307">
    <property type="entry name" value="Ltv1"/>
</dbReference>
<dbReference type="GO" id="GO:0030688">
    <property type="term" value="C:preribosome, small subunit precursor"/>
    <property type="evidence" value="ECO:0007669"/>
    <property type="project" value="TreeGrafter"/>
</dbReference>
<feature type="region of interest" description="Disordered" evidence="3">
    <location>
        <begin position="213"/>
        <end position="274"/>
    </location>
</feature>
<dbReference type="GO" id="GO:0005829">
    <property type="term" value="C:cytosol"/>
    <property type="evidence" value="ECO:0007669"/>
    <property type="project" value="TreeGrafter"/>
</dbReference>
<evidence type="ECO:0000256" key="1">
    <source>
        <dbReference type="ARBA" id="ARBA00009078"/>
    </source>
</evidence>
<dbReference type="PANTHER" id="PTHR21531">
    <property type="entry name" value="LOW-TEMPERATURE VIABILITY PROTEIN LTV1-RELATED"/>
    <property type="match status" value="1"/>
</dbReference>
<comment type="similarity">
    <text evidence="1">Belongs to the LTV1 family.</text>
</comment>